<dbReference type="GO" id="GO:0008833">
    <property type="term" value="F:deoxyribonuclease IV (phage-T4-induced) activity"/>
    <property type="evidence" value="ECO:0007669"/>
    <property type="project" value="UniProtKB-UniRule"/>
</dbReference>
<dbReference type="InterPro" id="IPR036237">
    <property type="entry name" value="Xyl_isomerase-like_sf"/>
</dbReference>
<evidence type="ECO:0000313" key="9">
    <source>
        <dbReference type="EMBL" id="TVZ03115.1"/>
    </source>
</evidence>
<keyword evidence="7" id="KW-0540">Nuclease</keyword>
<evidence type="ECO:0000259" key="8">
    <source>
        <dbReference type="Pfam" id="PF01261"/>
    </source>
</evidence>
<dbReference type="CDD" id="cd00019">
    <property type="entry name" value="AP2Ec"/>
    <property type="match status" value="1"/>
</dbReference>
<dbReference type="GO" id="GO:0008081">
    <property type="term" value="F:phosphoric diester hydrolase activity"/>
    <property type="evidence" value="ECO:0007669"/>
    <property type="project" value="TreeGrafter"/>
</dbReference>
<dbReference type="SUPFAM" id="SSF51658">
    <property type="entry name" value="Xylose isomerase-like"/>
    <property type="match status" value="1"/>
</dbReference>
<dbReference type="GO" id="GO:0003906">
    <property type="term" value="F:DNA-(apurinic or apyrimidinic site) endonuclease activity"/>
    <property type="evidence" value="ECO:0007669"/>
    <property type="project" value="TreeGrafter"/>
</dbReference>
<dbReference type="Pfam" id="PF01261">
    <property type="entry name" value="AP_endonuc_2"/>
    <property type="match status" value="1"/>
</dbReference>
<dbReference type="RefSeq" id="WP_145855573.1">
    <property type="nucleotide sequence ID" value="NZ_RPFW01000004.1"/>
</dbReference>
<organism evidence="9 10">
    <name type="scientific">Trebonia kvetii</name>
    <dbReference type="NCBI Taxonomy" id="2480626"/>
    <lineage>
        <taxon>Bacteria</taxon>
        <taxon>Bacillati</taxon>
        <taxon>Actinomycetota</taxon>
        <taxon>Actinomycetes</taxon>
        <taxon>Streptosporangiales</taxon>
        <taxon>Treboniaceae</taxon>
        <taxon>Trebonia</taxon>
    </lineage>
</organism>
<dbReference type="NCBIfam" id="TIGR00587">
    <property type="entry name" value="nfo"/>
    <property type="match status" value="1"/>
</dbReference>
<name>A0A6P2BY45_9ACTN</name>
<feature type="binding site" evidence="7">
    <location>
        <position position="158"/>
    </location>
    <ligand>
        <name>Zn(2+)</name>
        <dbReference type="ChEBI" id="CHEBI:29105"/>
        <label>2</label>
    </ligand>
</feature>
<reference evidence="9 10" key="1">
    <citation type="submission" date="2018-11" db="EMBL/GenBank/DDBJ databases">
        <title>Trebonia kvetii gen.nov., sp.nov., a novel acidophilic actinobacterium, and proposal of the new actinobacterial family Treboniaceae fam. nov.</title>
        <authorList>
            <person name="Rapoport D."/>
            <person name="Sagova-Mareckova M."/>
            <person name="Sedlacek I."/>
            <person name="Provaznik J."/>
            <person name="Kralova S."/>
            <person name="Pavlinic D."/>
            <person name="Benes V."/>
            <person name="Kopecky J."/>
        </authorList>
    </citation>
    <scope>NUCLEOTIDE SEQUENCE [LARGE SCALE GENOMIC DNA]</scope>
    <source>
        <strain evidence="9 10">15Tr583</strain>
    </source>
</reference>
<protein>
    <recommendedName>
        <fullName evidence="7">Probable endonuclease 4</fullName>
        <ecNumber evidence="7">3.1.21.2</ecNumber>
    </recommendedName>
    <alternativeName>
        <fullName evidence="7">Endodeoxyribonuclease IV</fullName>
    </alternativeName>
    <alternativeName>
        <fullName evidence="7">Endonuclease IV</fullName>
    </alternativeName>
</protein>
<dbReference type="InterPro" id="IPR001719">
    <property type="entry name" value="AP_endonuc_2"/>
</dbReference>
<evidence type="ECO:0000256" key="3">
    <source>
        <dbReference type="ARBA" id="ARBA00022763"/>
    </source>
</evidence>
<keyword evidence="3 7" id="KW-0227">DNA damage</keyword>
<keyword evidence="4 7" id="KW-0378">Hydrolase</keyword>
<dbReference type="PROSITE" id="PS51432">
    <property type="entry name" value="AP_NUCLEASE_F2_4"/>
    <property type="match status" value="1"/>
</dbReference>
<evidence type="ECO:0000256" key="1">
    <source>
        <dbReference type="ARBA" id="ARBA00005340"/>
    </source>
</evidence>
<comment type="similarity">
    <text evidence="1 7">Belongs to the AP endonuclease 2 family.</text>
</comment>
<comment type="cofactor">
    <cofactor evidence="7">
        <name>Zn(2+)</name>
        <dbReference type="ChEBI" id="CHEBI:29105"/>
    </cofactor>
    <text evidence="7">Binds 3 Zn(2+) ions.</text>
</comment>
<gene>
    <name evidence="7" type="primary">nfo</name>
    <name evidence="9" type="ORF">EAS64_21950</name>
</gene>
<feature type="binding site" evidence="7">
    <location>
        <position position="229"/>
    </location>
    <ligand>
        <name>Zn(2+)</name>
        <dbReference type="ChEBI" id="CHEBI:29105"/>
        <label>2</label>
    </ligand>
</feature>
<dbReference type="EMBL" id="RPFW01000004">
    <property type="protein sequence ID" value="TVZ03115.1"/>
    <property type="molecule type" value="Genomic_DNA"/>
</dbReference>
<keyword evidence="10" id="KW-1185">Reference proteome</keyword>
<dbReference type="PROSITE" id="PS00731">
    <property type="entry name" value="AP_NUCLEASE_F2_3"/>
    <property type="match status" value="1"/>
</dbReference>
<dbReference type="HAMAP" id="MF_00152">
    <property type="entry name" value="Nfo"/>
    <property type="match status" value="1"/>
</dbReference>
<dbReference type="SMART" id="SM00518">
    <property type="entry name" value="AP2Ec"/>
    <property type="match status" value="1"/>
</dbReference>
<feature type="binding site" evidence="7">
    <location>
        <position position="158"/>
    </location>
    <ligand>
        <name>Zn(2+)</name>
        <dbReference type="ChEBI" id="CHEBI:29105"/>
        <label>1</label>
    </ligand>
</feature>
<evidence type="ECO:0000256" key="5">
    <source>
        <dbReference type="ARBA" id="ARBA00022833"/>
    </source>
</evidence>
<evidence type="ECO:0000256" key="2">
    <source>
        <dbReference type="ARBA" id="ARBA00022723"/>
    </source>
</evidence>
<dbReference type="EC" id="3.1.21.2" evidence="7"/>
<feature type="binding site" evidence="7">
    <location>
        <position position="63"/>
    </location>
    <ligand>
        <name>Zn(2+)</name>
        <dbReference type="ChEBI" id="CHEBI:29105"/>
        <label>1</label>
    </ligand>
</feature>
<comment type="function">
    <text evidence="7">Endonuclease IV plays a role in DNA repair. It cleaves phosphodiester bonds at apurinic or apyrimidinic (AP) sites, generating a 3'-hydroxyl group and a 5'-terminal sugar phosphate.</text>
</comment>
<dbReference type="Proteomes" id="UP000460272">
    <property type="component" value="Unassembled WGS sequence"/>
</dbReference>
<keyword evidence="7" id="KW-0255">Endonuclease</keyword>
<feature type="domain" description="Xylose isomerase-like TIM barrel" evidence="8">
    <location>
        <begin position="20"/>
        <end position="290"/>
    </location>
</feature>
<dbReference type="PANTHER" id="PTHR21445:SF0">
    <property type="entry name" value="APURINIC-APYRIMIDINIC ENDONUCLEASE"/>
    <property type="match status" value="1"/>
</dbReference>
<dbReference type="GO" id="GO:0003677">
    <property type="term" value="F:DNA binding"/>
    <property type="evidence" value="ECO:0007669"/>
    <property type="project" value="InterPro"/>
</dbReference>
<dbReference type="OrthoDB" id="9805666at2"/>
<dbReference type="InterPro" id="IPR013022">
    <property type="entry name" value="Xyl_isomerase-like_TIM-brl"/>
</dbReference>
<feature type="binding site" evidence="7">
    <location>
        <position position="192"/>
    </location>
    <ligand>
        <name>Zn(2+)</name>
        <dbReference type="ChEBI" id="CHEBI:29105"/>
        <label>2</label>
    </ligand>
</feature>
<accession>A0A6P2BY45</accession>
<dbReference type="AlphaFoldDB" id="A0A6P2BY45"/>
<comment type="catalytic activity">
    <reaction evidence="7">
        <text>Endonucleolytic cleavage to 5'-phosphooligonucleotide end-products.</text>
        <dbReference type="EC" id="3.1.21.2"/>
    </reaction>
</comment>
<feature type="binding site" evidence="7">
    <location>
        <position position="244"/>
    </location>
    <ligand>
        <name>Zn(2+)</name>
        <dbReference type="ChEBI" id="CHEBI:29105"/>
        <label>3</label>
    </ligand>
</feature>
<comment type="caution">
    <text evidence="9">The sequence shown here is derived from an EMBL/GenBank/DDBJ whole genome shotgun (WGS) entry which is preliminary data.</text>
</comment>
<dbReference type="PROSITE" id="PS00730">
    <property type="entry name" value="AP_NUCLEASE_F2_2"/>
    <property type="match status" value="1"/>
</dbReference>
<evidence type="ECO:0000256" key="7">
    <source>
        <dbReference type="HAMAP-Rule" id="MF_00152"/>
    </source>
</evidence>
<dbReference type="GO" id="GO:0006284">
    <property type="term" value="P:base-excision repair"/>
    <property type="evidence" value="ECO:0007669"/>
    <property type="project" value="TreeGrafter"/>
</dbReference>
<feature type="binding site" evidence="7">
    <location>
        <position position="195"/>
    </location>
    <ligand>
        <name>Zn(2+)</name>
        <dbReference type="ChEBI" id="CHEBI:29105"/>
        <label>3</label>
    </ligand>
</feature>
<keyword evidence="5 7" id="KW-0862">Zinc</keyword>
<keyword evidence="6 7" id="KW-0234">DNA repair</keyword>
<keyword evidence="2 7" id="KW-0479">Metal-binding</keyword>
<evidence type="ECO:0000256" key="4">
    <source>
        <dbReference type="ARBA" id="ARBA00022801"/>
    </source>
</evidence>
<dbReference type="InterPro" id="IPR018246">
    <property type="entry name" value="AP_endonuc_F2_Zn_BS"/>
</dbReference>
<sequence length="302" mass="30426">MPLIGSHATTTGGLATGALAYAAAVEAEVIQVFVSNPRGWAAGQGDAAQDALLRDADVPVFVHATYMINLGSGNQEVAAKSADAVAYALRRGAEIGARGVVVHTGSAAGWAPDDGGLPGSARTAGDSTARERALRQIGEAVVPLLDKLGDDDPDLLFEPMAGQGQMLCAAAGDLAEYLTAVEYHPKAGVCLDTCHAFAAGHDLTAPGGVAAMLGEVCAAAGPGRVRLVHANDSLLGCGSRRDRHETIGAGTIGTEPFRALLAHPALAGAPFVVETPGGKAGHARDIATLKGLRGGDMTSRAG</sequence>
<dbReference type="Gene3D" id="3.20.20.150">
    <property type="entry name" value="Divalent-metal-dependent TIM barrel enzymes"/>
    <property type="match status" value="1"/>
</dbReference>
<feature type="binding site" evidence="7">
    <location>
        <position position="242"/>
    </location>
    <ligand>
        <name>Zn(2+)</name>
        <dbReference type="ChEBI" id="CHEBI:29105"/>
        <label>3</label>
    </ligand>
</feature>
<proteinExistence type="inferred from homology"/>
<feature type="binding site" evidence="7">
    <location>
        <position position="103"/>
    </location>
    <ligand>
        <name>Zn(2+)</name>
        <dbReference type="ChEBI" id="CHEBI:29105"/>
        <label>1</label>
    </ligand>
</feature>
<dbReference type="GO" id="GO:0008270">
    <property type="term" value="F:zinc ion binding"/>
    <property type="evidence" value="ECO:0007669"/>
    <property type="project" value="UniProtKB-UniRule"/>
</dbReference>
<dbReference type="PANTHER" id="PTHR21445">
    <property type="entry name" value="ENDONUCLEASE IV ENDODEOXYRIBONUCLEASE IV"/>
    <property type="match status" value="1"/>
</dbReference>
<evidence type="ECO:0000256" key="6">
    <source>
        <dbReference type="ARBA" id="ARBA00023204"/>
    </source>
</evidence>
<evidence type="ECO:0000313" key="10">
    <source>
        <dbReference type="Proteomes" id="UP000460272"/>
    </source>
</evidence>
<feature type="binding site" evidence="7">
    <location>
        <position position="274"/>
    </location>
    <ligand>
        <name>Zn(2+)</name>
        <dbReference type="ChEBI" id="CHEBI:29105"/>
        <label>2</label>
    </ligand>
</feature>